<accession>A0A382VN31</accession>
<feature type="compositionally biased region" description="Polar residues" evidence="1">
    <location>
        <begin position="1"/>
        <end position="14"/>
    </location>
</feature>
<sequence length="106" mass="10349">MVKTYNTSKSNTKSAVDKGGGGPDDMDISGTKTDVGGHLMVESSGKAPGGEGGGSEKSGAIDHNSTRSNRGASVGGGGTTGLKSTLGMMKSAFTLTTIIVLIAAGA</sequence>
<feature type="region of interest" description="Disordered" evidence="1">
    <location>
        <begin position="1"/>
        <end position="81"/>
    </location>
</feature>
<gene>
    <name evidence="2" type="ORF">METZ01_LOCUS400823</name>
</gene>
<evidence type="ECO:0000313" key="2">
    <source>
        <dbReference type="EMBL" id="SVD47969.1"/>
    </source>
</evidence>
<organism evidence="2">
    <name type="scientific">marine metagenome</name>
    <dbReference type="NCBI Taxonomy" id="408172"/>
    <lineage>
        <taxon>unclassified sequences</taxon>
        <taxon>metagenomes</taxon>
        <taxon>ecological metagenomes</taxon>
    </lineage>
</organism>
<proteinExistence type="predicted"/>
<dbReference type="EMBL" id="UINC01153314">
    <property type="protein sequence ID" value="SVD47969.1"/>
    <property type="molecule type" value="Genomic_DNA"/>
</dbReference>
<dbReference type="AlphaFoldDB" id="A0A382VN31"/>
<reference evidence="2" key="1">
    <citation type="submission" date="2018-05" db="EMBL/GenBank/DDBJ databases">
        <authorList>
            <person name="Lanie J.A."/>
            <person name="Ng W.-L."/>
            <person name="Kazmierczak K.M."/>
            <person name="Andrzejewski T.M."/>
            <person name="Davidsen T.M."/>
            <person name="Wayne K.J."/>
            <person name="Tettelin H."/>
            <person name="Glass J.I."/>
            <person name="Rusch D."/>
            <person name="Podicherti R."/>
            <person name="Tsui H.-C.T."/>
            <person name="Winkler M.E."/>
        </authorList>
    </citation>
    <scope>NUCLEOTIDE SEQUENCE</scope>
</reference>
<feature type="non-terminal residue" evidence="2">
    <location>
        <position position="106"/>
    </location>
</feature>
<evidence type="ECO:0000256" key="1">
    <source>
        <dbReference type="SAM" id="MobiDB-lite"/>
    </source>
</evidence>
<feature type="compositionally biased region" description="Gly residues" evidence="1">
    <location>
        <begin position="47"/>
        <end position="56"/>
    </location>
</feature>
<name>A0A382VN31_9ZZZZ</name>
<protein>
    <submittedName>
        <fullName evidence="2">Uncharacterized protein</fullName>
    </submittedName>
</protein>